<organism evidence="2 3">
    <name type="scientific">Zea mays</name>
    <name type="common">Maize</name>
    <dbReference type="NCBI Taxonomy" id="4577"/>
    <lineage>
        <taxon>Eukaryota</taxon>
        <taxon>Viridiplantae</taxon>
        <taxon>Streptophyta</taxon>
        <taxon>Embryophyta</taxon>
        <taxon>Tracheophyta</taxon>
        <taxon>Spermatophyta</taxon>
        <taxon>Magnoliopsida</taxon>
        <taxon>Liliopsida</taxon>
        <taxon>Poales</taxon>
        <taxon>Poaceae</taxon>
        <taxon>PACMAD clade</taxon>
        <taxon>Panicoideae</taxon>
        <taxon>Andropogonodae</taxon>
        <taxon>Andropogoneae</taxon>
        <taxon>Tripsacinae</taxon>
        <taxon>Zea</taxon>
    </lineage>
</organism>
<sequence length="59" mass="6181">MHGMFSPGGQGPSLSGVQATAEGSKAKRRTKAEKTVSLQILRQYFTGSLKDAARSLGGE</sequence>
<keyword evidence="3" id="KW-1185">Reference proteome</keyword>
<feature type="region of interest" description="Disordered" evidence="1">
    <location>
        <begin position="1"/>
        <end position="33"/>
    </location>
</feature>
<dbReference type="Gramene" id="Zm00001eb118170_T001">
    <property type="protein sequence ID" value="Zm00001eb118170_P001"/>
    <property type="gene ID" value="Zm00001eb118170"/>
</dbReference>
<reference evidence="2" key="3">
    <citation type="submission" date="2021-05" db="UniProtKB">
        <authorList>
            <consortium name="EnsemblPlants"/>
        </authorList>
    </citation>
    <scope>IDENTIFICATION</scope>
    <source>
        <strain evidence="2">cv. B73</strain>
    </source>
</reference>
<dbReference type="AlphaFoldDB" id="A0A804MX24"/>
<evidence type="ECO:0000313" key="3">
    <source>
        <dbReference type="Proteomes" id="UP000007305"/>
    </source>
</evidence>
<reference evidence="2" key="2">
    <citation type="submission" date="2019-07" db="EMBL/GenBank/DDBJ databases">
        <authorList>
            <person name="Seetharam A."/>
            <person name="Woodhouse M."/>
            <person name="Cannon E."/>
        </authorList>
    </citation>
    <scope>NUCLEOTIDE SEQUENCE [LARGE SCALE GENOMIC DNA]</scope>
    <source>
        <strain evidence="2">cv. B73</strain>
    </source>
</reference>
<accession>A0A804MX24</accession>
<dbReference type="InterPro" id="IPR045012">
    <property type="entry name" value="NLP"/>
</dbReference>
<dbReference type="GO" id="GO:0003700">
    <property type="term" value="F:DNA-binding transcription factor activity"/>
    <property type="evidence" value="ECO:0007669"/>
    <property type="project" value="InterPro"/>
</dbReference>
<dbReference type="EnsemblPlants" id="Zm00001eb118170_T001">
    <property type="protein sequence ID" value="Zm00001eb118170_P001"/>
    <property type="gene ID" value="Zm00001eb118170"/>
</dbReference>
<feature type="compositionally biased region" description="Gly residues" evidence="1">
    <location>
        <begin position="1"/>
        <end position="11"/>
    </location>
</feature>
<protein>
    <submittedName>
        <fullName evidence="2">Uncharacterized protein</fullName>
    </submittedName>
</protein>
<dbReference type="PANTHER" id="PTHR32002:SF79">
    <property type="entry name" value="OS09G0549450 PROTEIN"/>
    <property type="match status" value="1"/>
</dbReference>
<evidence type="ECO:0000256" key="1">
    <source>
        <dbReference type="SAM" id="MobiDB-lite"/>
    </source>
</evidence>
<name>A0A804MX24_MAIZE</name>
<reference evidence="3" key="1">
    <citation type="submission" date="2015-12" db="EMBL/GenBank/DDBJ databases">
        <title>Update maize B73 reference genome by single molecule sequencing technologies.</title>
        <authorList>
            <consortium name="Maize Genome Sequencing Project"/>
            <person name="Ware D."/>
        </authorList>
    </citation>
    <scope>NUCLEOTIDE SEQUENCE [LARGE SCALE GENOMIC DNA]</scope>
    <source>
        <strain evidence="3">cv. B73</strain>
    </source>
</reference>
<dbReference type="Proteomes" id="UP000007305">
    <property type="component" value="Chromosome 2"/>
</dbReference>
<evidence type="ECO:0000313" key="2">
    <source>
        <dbReference type="EnsemblPlants" id="Zm00001eb118170_P001"/>
    </source>
</evidence>
<dbReference type="PANTHER" id="PTHR32002">
    <property type="entry name" value="PROTEIN NLP8"/>
    <property type="match status" value="1"/>
</dbReference>
<dbReference type="InParanoid" id="A0A804MX24"/>
<proteinExistence type="predicted"/>